<dbReference type="Proteomes" id="UP000693738">
    <property type="component" value="Unassembled WGS sequence"/>
</dbReference>
<dbReference type="AlphaFoldDB" id="A0A8J2J7R4"/>
<evidence type="ECO:0000313" key="3">
    <source>
        <dbReference type="Proteomes" id="UP000693738"/>
    </source>
</evidence>
<reference evidence="2" key="1">
    <citation type="submission" date="2021-05" db="EMBL/GenBank/DDBJ databases">
        <authorList>
            <person name="Khan N."/>
        </authorList>
    </citation>
    <scope>NUCLEOTIDE SEQUENCE</scope>
</reference>
<sequence length="412" mass="47231">MALPEADIPKTFKDAICITRRLGIRYLWIDSLCIVQGEGGDFNTEAKRMEDVFSSAYCVIAASRASNQLEGFIRDRPKRRFVTIQQGKAPPFYICEAIDNFGGDVLDGALNRRGWVLQERALARRTVYFADTQTYFECGEGVRCETLTKMQNTMADLLGDSNFPEKAMRTQSRGLKIRYFQSLYKQYSRLDLTHIQDRPLAIAGLESRLRKAYRLRGDYWAKGGYGIFYDGPGHGLFHRSLLWQRSEDEPVLEKIDFSKRPHDSMPNWSWMAFKGAIDYLDPPFSKVDWEEKEIESPWSRVSGGSEGTLSSHYLKVTARPFNVAGHRSGEVELIYDNPERKATSEGHRPRCVILAKSKQGVERDEKSFYVMILIKLLNKDTLRQRSFTRLGVGRMLGKYIGWEEGLQKGIVI</sequence>
<evidence type="ECO:0000313" key="2">
    <source>
        <dbReference type="EMBL" id="CAG7562063.1"/>
    </source>
</evidence>
<dbReference type="InterPro" id="IPR010730">
    <property type="entry name" value="HET"/>
</dbReference>
<protein>
    <recommendedName>
        <fullName evidence="1">Heterokaryon incompatibility domain-containing protein</fullName>
    </recommendedName>
</protein>
<proteinExistence type="predicted"/>
<feature type="domain" description="Heterokaryon incompatibility" evidence="1">
    <location>
        <begin position="6"/>
        <end position="119"/>
    </location>
</feature>
<evidence type="ECO:0000259" key="1">
    <source>
        <dbReference type="Pfam" id="PF06985"/>
    </source>
</evidence>
<dbReference type="Pfam" id="PF06985">
    <property type="entry name" value="HET"/>
    <property type="match status" value="1"/>
</dbReference>
<dbReference type="PANTHER" id="PTHR33112:SF10">
    <property type="entry name" value="TOL"/>
    <property type="match status" value="1"/>
</dbReference>
<name>A0A8J2J7R4_FUSEQ</name>
<dbReference type="EMBL" id="CAJSTJ010000145">
    <property type="protein sequence ID" value="CAG7562063.1"/>
    <property type="molecule type" value="Genomic_DNA"/>
</dbReference>
<gene>
    <name evidence="2" type="ORF">FEQUK3_LOCUS7779</name>
</gene>
<organism evidence="2 3">
    <name type="scientific">Fusarium equiseti</name>
    <name type="common">Fusarium scirpi</name>
    <dbReference type="NCBI Taxonomy" id="61235"/>
    <lineage>
        <taxon>Eukaryota</taxon>
        <taxon>Fungi</taxon>
        <taxon>Dikarya</taxon>
        <taxon>Ascomycota</taxon>
        <taxon>Pezizomycotina</taxon>
        <taxon>Sordariomycetes</taxon>
        <taxon>Hypocreomycetidae</taxon>
        <taxon>Hypocreales</taxon>
        <taxon>Nectriaceae</taxon>
        <taxon>Fusarium</taxon>
        <taxon>Fusarium incarnatum-equiseti species complex</taxon>
    </lineage>
</organism>
<dbReference type="PANTHER" id="PTHR33112">
    <property type="entry name" value="DOMAIN PROTEIN, PUTATIVE-RELATED"/>
    <property type="match status" value="1"/>
</dbReference>
<comment type="caution">
    <text evidence="2">The sequence shown here is derived from an EMBL/GenBank/DDBJ whole genome shotgun (WGS) entry which is preliminary data.</text>
</comment>
<accession>A0A8J2J7R4</accession>